<keyword evidence="3" id="KW-1185">Reference proteome</keyword>
<dbReference type="EMBL" id="JAKWFO010000007">
    <property type="protein sequence ID" value="KAI9634534.1"/>
    <property type="molecule type" value="Genomic_DNA"/>
</dbReference>
<sequence>MGSKGDPKLLCVVAQVRSVQPTLKTCAYLIALTHLRIAQSHIRPYSPSALPKPQFAPPAATPHVPLKPTPSRSRSPPKDGGGPRRTGGVLVCGDLVDWCRAREVGIAGAEEGAMVKVVLYGWLSRWEDVPPDLELLSWLAFRRGFSGELLPSPDPYRPLQPRPLVQPPRYPSLGHLHLPYSDLIPYNVPHGVHQCPPIGEPGRM</sequence>
<proteinExistence type="predicted"/>
<name>A0AA38H7S6_9TREE</name>
<dbReference type="RefSeq" id="XP_052944311.1">
    <property type="nucleotide sequence ID" value="XM_053087518.1"/>
</dbReference>
<reference evidence="2" key="1">
    <citation type="journal article" date="2022" name="G3 (Bethesda)">
        <title>High quality genome of the basidiomycete yeast Dioszegia hungarica PDD-24b-2 isolated from cloud water.</title>
        <authorList>
            <person name="Jarrige D."/>
            <person name="Haridas S."/>
            <person name="Bleykasten-Grosshans C."/>
            <person name="Joly M."/>
            <person name="Nadalig T."/>
            <person name="Sancelme M."/>
            <person name="Vuilleumier S."/>
            <person name="Grigoriev I.V."/>
            <person name="Amato P."/>
            <person name="Bringel F."/>
        </authorList>
    </citation>
    <scope>NUCLEOTIDE SEQUENCE</scope>
    <source>
        <strain evidence="2">PDD-24b-2</strain>
    </source>
</reference>
<evidence type="ECO:0000313" key="3">
    <source>
        <dbReference type="Proteomes" id="UP001164286"/>
    </source>
</evidence>
<dbReference type="Proteomes" id="UP001164286">
    <property type="component" value="Unassembled WGS sequence"/>
</dbReference>
<organism evidence="2 3">
    <name type="scientific">Dioszegia hungarica</name>
    <dbReference type="NCBI Taxonomy" id="4972"/>
    <lineage>
        <taxon>Eukaryota</taxon>
        <taxon>Fungi</taxon>
        <taxon>Dikarya</taxon>
        <taxon>Basidiomycota</taxon>
        <taxon>Agaricomycotina</taxon>
        <taxon>Tremellomycetes</taxon>
        <taxon>Tremellales</taxon>
        <taxon>Bulleribasidiaceae</taxon>
        <taxon>Dioszegia</taxon>
    </lineage>
</organism>
<gene>
    <name evidence="2" type="ORF">MKK02DRAFT_28256</name>
</gene>
<evidence type="ECO:0000256" key="1">
    <source>
        <dbReference type="SAM" id="MobiDB-lite"/>
    </source>
</evidence>
<feature type="compositionally biased region" description="Pro residues" evidence="1">
    <location>
        <begin position="54"/>
        <end position="68"/>
    </location>
</feature>
<evidence type="ECO:0000313" key="2">
    <source>
        <dbReference type="EMBL" id="KAI9634534.1"/>
    </source>
</evidence>
<protein>
    <submittedName>
        <fullName evidence="2">Uncharacterized protein</fullName>
    </submittedName>
</protein>
<accession>A0AA38H7S6</accession>
<dbReference type="GeneID" id="77726723"/>
<dbReference type="AlphaFoldDB" id="A0AA38H7S6"/>
<feature type="region of interest" description="Disordered" evidence="1">
    <location>
        <begin position="51"/>
        <end position="86"/>
    </location>
</feature>
<comment type="caution">
    <text evidence="2">The sequence shown here is derived from an EMBL/GenBank/DDBJ whole genome shotgun (WGS) entry which is preliminary data.</text>
</comment>